<proteinExistence type="predicted"/>
<dbReference type="EMBL" id="FUWR01000012">
    <property type="protein sequence ID" value="SJZ98335.1"/>
    <property type="molecule type" value="Genomic_DNA"/>
</dbReference>
<keyword evidence="1" id="KW-0175">Coiled coil</keyword>
<protein>
    <submittedName>
        <fullName evidence="3">HD domain-containing protein</fullName>
    </submittedName>
</protein>
<feature type="domain" description="HD-GYP" evidence="2">
    <location>
        <begin position="86"/>
        <end position="281"/>
    </location>
</feature>
<feature type="coiled-coil region" evidence="1">
    <location>
        <begin position="55"/>
        <end position="89"/>
    </location>
</feature>
<dbReference type="InterPro" id="IPR003607">
    <property type="entry name" value="HD/PDEase_dom"/>
</dbReference>
<gene>
    <name evidence="3" type="ORF">SAMN02745119_02215</name>
</gene>
<dbReference type="PANTHER" id="PTHR45228">
    <property type="entry name" value="CYCLIC DI-GMP PHOSPHODIESTERASE TM_0186-RELATED"/>
    <property type="match status" value="1"/>
</dbReference>
<sequence>MTALQNNTLFQQLTRILNEVSQGNTTNVETIFELTKEGVYPPEIVNLAESFGMLIVNIEAKQQRLERLLTDLQDKNRELEQVSSSLLNANIGMLEVLGSAIAKRDSDTCAHNYRVCIYSIHLGKALGLPDDSLRSLIKGAFLHDIGKIAISDTILLKPGGLDDREYEIIKTHVLHGSEIIRAYSWLSDAHDVVLHHHERYNGEGYPDRLKAEQIPLHARVFSICDVFDALTSKRPYKEPYPVDYSLRTMRTEVGSHFDPEIFDLFVQNARTMYETIVNFSENQLESRLHTIMQDYFAPPEKIGEKR</sequence>
<evidence type="ECO:0000313" key="3">
    <source>
        <dbReference type="EMBL" id="SJZ98335.1"/>
    </source>
</evidence>
<dbReference type="SMART" id="SM00471">
    <property type="entry name" value="HDc"/>
    <property type="match status" value="1"/>
</dbReference>
<name>A0A1T4Q3D1_9BACT</name>
<dbReference type="RefSeq" id="WP_078790491.1">
    <property type="nucleotide sequence ID" value="NZ_FUWR01000012.1"/>
</dbReference>
<dbReference type="InterPro" id="IPR037522">
    <property type="entry name" value="HD_GYP_dom"/>
</dbReference>
<dbReference type="InterPro" id="IPR052020">
    <property type="entry name" value="Cyclic_di-GMP/3'3'-cGAMP_PDE"/>
</dbReference>
<dbReference type="Pfam" id="PF13487">
    <property type="entry name" value="HD_5"/>
    <property type="match status" value="1"/>
</dbReference>
<reference evidence="4" key="1">
    <citation type="submission" date="2017-02" db="EMBL/GenBank/DDBJ databases">
        <authorList>
            <person name="Varghese N."/>
            <person name="Submissions S."/>
        </authorList>
    </citation>
    <scope>NUCLEOTIDE SEQUENCE [LARGE SCALE GENOMIC DNA]</scope>
    <source>
        <strain evidence="4">ATCC BAA-34</strain>
    </source>
</reference>
<dbReference type="PROSITE" id="PS51832">
    <property type="entry name" value="HD_GYP"/>
    <property type="match status" value="1"/>
</dbReference>
<dbReference type="Proteomes" id="UP000190102">
    <property type="component" value="Unassembled WGS sequence"/>
</dbReference>
<dbReference type="Gene3D" id="1.10.3210.10">
    <property type="entry name" value="Hypothetical protein af1432"/>
    <property type="match status" value="1"/>
</dbReference>
<dbReference type="CDD" id="cd00077">
    <property type="entry name" value="HDc"/>
    <property type="match status" value="1"/>
</dbReference>
<evidence type="ECO:0000313" key="4">
    <source>
        <dbReference type="Proteomes" id="UP000190102"/>
    </source>
</evidence>
<accession>A0A1T4Q3D1</accession>
<evidence type="ECO:0000256" key="1">
    <source>
        <dbReference type="SAM" id="Coils"/>
    </source>
</evidence>
<evidence type="ECO:0000259" key="2">
    <source>
        <dbReference type="PROSITE" id="PS51832"/>
    </source>
</evidence>
<dbReference type="STRING" id="115783.SAMN02745119_02215"/>
<dbReference type="SUPFAM" id="SSF109604">
    <property type="entry name" value="HD-domain/PDEase-like"/>
    <property type="match status" value="1"/>
</dbReference>
<dbReference type="AlphaFoldDB" id="A0A1T4Q3D1"/>
<dbReference type="OrthoDB" id="9776250at2"/>
<keyword evidence="4" id="KW-1185">Reference proteome</keyword>
<organism evidence="3 4">
    <name type="scientific">Trichlorobacter thiogenes</name>
    <dbReference type="NCBI Taxonomy" id="115783"/>
    <lineage>
        <taxon>Bacteria</taxon>
        <taxon>Pseudomonadati</taxon>
        <taxon>Thermodesulfobacteriota</taxon>
        <taxon>Desulfuromonadia</taxon>
        <taxon>Geobacterales</taxon>
        <taxon>Geobacteraceae</taxon>
        <taxon>Trichlorobacter</taxon>
    </lineage>
</organism>